<name>A0A7V5HNR5_UNCW3</name>
<gene>
    <name evidence="5" type="ORF">ENL43_01685</name>
</gene>
<keyword evidence="1" id="KW-0813">Transport</keyword>
<dbReference type="Pfam" id="PF00005">
    <property type="entry name" value="ABC_tran"/>
    <property type="match status" value="1"/>
</dbReference>
<dbReference type="AlphaFoldDB" id="A0A7V5HNR5"/>
<keyword evidence="2" id="KW-0547">Nucleotide-binding</keyword>
<comment type="caution">
    <text evidence="5">The sequence shown here is derived from an EMBL/GenBank/DDBJ whole genome shotgun (WGS) entry which is preliminary data.</text>
</comment>
<evidence type="ECO:0000259" key="4">
    <source>
        <dbReference type="PROSITE" id="PS50893"/>
    </source>
</evidence>
<dbReference type="CDD" id="cd03235">
    <property type="entry name" value="ABC_Metallic_Cations"/>
    <property type="match status" value="1"/>
</dbReference>
<dbReference type="InterPro" id="IPR003593">
    <property type="entry name" value="AAA+_ATPase"/>
</dbReference>
<dbReference type="InterPro" id="IPR003439">
    <property type="entry name" value="ABC_transporter-like_ATP-bd"/>
</dbReference>
<keyword evidence="3 5" id="KW-0067">ATP-binding</keyword>
<evidence type="ECO:0000256" key="1">
    <source>
        <dbReference type="ARBA" id="ARBA00022448"/>
    </source>
</evidence>
<dbReference type="GO" id="GO:0005524">
    <property type="term" value="F:ATP binding"/>
    <property type="evidence" value="ECO:0007669"/>
    <property type="project" value="UniProtKB-KW"/>
</dbReference>
<dbReference type="Gene3D" id="3.40.50.300">
    <property type="entry name" value="P-loop containing nucleotide triphosphate hydrolases"/>
    <property type="match status" value="1"/>
</dbReference>
<dbReference type="InterPro" id="IPR050153">
    <property type="entry name" value="Metal_Ion_Import_ABC"/>
</dbReference>
<dbReference type="Proteomes" id="UP000886050">
    <property type="component" value="Unassembled WGS sequence"/>
</dbReference>
<dbReference type="SMART" id="SM00382">
    <property type="entry name" value="AAA"/>
    <property type="match status" value="1"/>
</dbReference>
<evidence type="ECO:0000256" key="2">
    <source>
        <dbReference type="ARBA" id="ARBA00022741"/>
    </source>
</evidence>
<feature type="domain" description="ABC transporter" evidence="4">
    <location>
        <begin position="4"/>
        <end position="240"/>
    </location>
</feature>
<dbReference type="PANTHER" id="PTHR42734">
    <property type="entry name" value="METAL TRANSPORT SYSTEM ATP-BINDING PROTEIN TM_0124-RELATED"/>
    <property type="match status" value="1"/>
</dbReference>
<evidence type="ECO:0000313" key="5">
    <source>
        <dbReference type="EMBL" id="HHF53060.1"/>
    </source>
</evidence>
<organism evidence="5">
    <name type="scientific">candidate division WOR-3 bacterium</name>
    <dbReference type="NCBI Taxonomy" id="2052148"/>
    <lineage>
        <taxon>Bacteria</taxon>
        <taxon>Bacteria division WOR-3</taxon>
    </lineage>
</organism>
<protein>
    <submittedName>
        <fullName evidence="5">Metal ABC transporter ATP-binding protein</fullName>
    </submittedName>
</protein>
<dbReference type="InterPro" id="IPR027417">
    <property type="entry name" value="P-loop_NTPase"/>
</dbReference>
<proteinExistence type="predicted"/>
<reference evidence="5" key="1">
    <citation type="journal article" date="2020" name="mSystems">
        <title>Genome- and Community-Level Interaction Insights into Carbon Utilization and Element Cycling Functions of Hydrothermarchaeota in Hydrothermal Sediment.</title>
        <authorList>
            <person name="Zhou Z."/>
            <person name="Liu Y."/>
            <person name="Xu W."/>
            <person name="Pan J."/>
            <person name="Luo Z.H."/>
            <person name="Li M."/>
        </authorList>
    </citation>
    <scope>NUCLEOTIDE SEQUENCE [LARGE SCALE GENOMIC DNA]</scope>
    <source>
        <strain evidence="5">HyVt-96</strain>
    </source>
</reference>
<dbReference type="EMBL" id="DRTX01000094">
    <property type="protein sequence ID" value="HHF53060.1"/>
    <property type="molecule type" value="Genomic_DNA"/>
</dbReference>
<evidence type="ECO:0000256" key="3">
    <source>
        <dbReference type="ARBA" id="ARBA00022840"/>
    </source>
</evidence>
<dbReference type="GO" id="GO:0016887">
    <property type="term" value="F:ATP hydrolysis activity"/>
    <property type="evidence" value="ECO:0007669"/>
    <property type="project" value="InterPro"/>
</dbReference>
<accession>A0A7V5HNR5</accession>
<sequence>MAEIIFNEVTVSYGDFPVLKDLTFVVEKEDFVIVMGPNGTGKTTLIKTLLGVKKPDKGLVYVLGCPVQKVCPHRKKIGYVPQFQSIDPDFPATLCDVVLTGSYANLGYLKLPGKEEKEEALRLIEEVGLKGMENHPFGRLSGGQQRRGLIARALMGSPRILVLDEPTAGVDLASQNQVRRTIQEIYEKTRIPVLLVTHDINPFLSLVTKIVLLGYGKHFVGEKDEIIREEILREVYGEYVKIIEVAGRKYVMTRDYHYA</sequence>
<dbReference type="SUPFAM" id="SSF52540">
    <property type="entry name" value="P-loop containing nucleoside triphosphate hydrolases"/>
    <property type="match status" value="1"/>
</dbReference>
<dbReference type="PROSITE" id="PS50893">
    <property type="entry name" value="ABC_TRANSPORTER_2"/>
    <property type="match status" value="1"/>
</dbReference>